<evidence type="ECO:0000313" key="3">
    <source>
        <dbReference type="Proteomes" id="UP000000663"/>
    </source>
</evidence>
<protein>
    <submittedName>
        <fullName evidence="2">Uncharacterized protein</fullName>
    </submittedName>
</protein>
<dbReference type="EMBL" id="AM114193">
    <property type="protein sequence ID" value="CAJ36757.1"/>
    <property type="molecule type" value="Genomic_DNA"/>
</dbReference>
<accession>Q0W4D6</accession>
<reference evidence="2 3" key="1">
    <citation type="journal article" date="2006" name="Science">
        <title>Genome of rice cluster I archaea -- the key methane producers in the rice rhizosphere.</title>
        <authorList>
            <person name="Erkel C."/>
            <person name="Kube M."/>
            <person name="Reinhardt R."/>
            <person name="Liesack W."/>
        </authorList>
    </citation>
    <scope>NUCLEOTIDE SEQUENCE [LARGE SCALE GENOMIC DNA]</scope>
    <source>
        <strain evidence="3">DSM 22066 / NBRC 105507 / MRE50</strain>
    </source>
</reference>
<proteinExistence type="predicted"/>
<keyword evidence="1" id="KW-1133">Transmembrane helix</keyword>
<evidence type="ECO:0000313" key="2">
    <source>
        <dbReference type="EMBL" id="CAJ36757.1"/>
    </source>
</evidence>
<dbReference type="STRING" id="351160.RCIX1493"/>
<keyword evidence="1" id="KW-0472">Membrane</keyword>
<feature type="transmembrane region" description="Helical" evidence="1">
    <location>
        <begin position="105"/>
        <end position="127"/>
    </location>
</feature>
<organism evidence="2 3">
    <name type="scientific">Methanocella arvoryzae (strain DSM 22066 / NBRC 105507 / MRE50)</name>
    <dbReference type="NCBI Taxonomy" id="351160"/>
    <lineage>
        <taxon>Archaea</taxon>
        <taxon>Methanobacteriati</taxon>
        <taxon>Methanobacteriota</taxon>
        <taxon>Stenosarchaea group</taxon>
        <taxon>Methanomicrobia</taxon>
        <taxon>Methanocellales</taxon>
        <taxon>Methanocellaceae</taxon>
        <taxon>Methanocella</taxon>
    </lineage>
</organism>
<keyword evidence="1" id="KW-0812">Transmembrane</keyword>
<sequence length="132" mass="13706">MEVYVACCSGNAGSPAFRAETGEFHEIRGYIVMKKTAIAIRDRLAGVLGLESVIDAGILASLVFSVLLISLLLSIFQLSGAQAPAGLAQAMAGSQMTTAQTAPGYLTPVLLLVGAMAFGIAGAYYIIRRPPT</sequence>
<keyword evidence="3" id="KW-1185">Reference proteome</keyword>
<gene>
    <name evidence="2" type="ORF">RCIX1493</name>
</gene>
<feature type="transmembrane region" description="Helical" evidence="1">
    <location>
        <begin position="53"/>
        <end position="76"/>
    </location>
</feature>
<name>Q0W4D6_METAR</name>
<dbReference type="AlphaFoldDB" id="Q0W4D6"/>
<dbReference type="Proteomes" id="UP000000663">
    <property type="component" value="Chromosome"/>
</dbReference>
<dbReference type="KEGG" id="rci:RCIX1493"/>
<evidence type="ECO:0000256" key="1">
    <source>
        <dbReference type="SAM" id="Phobius"/>
    </source>
</evidence>